<feature type="domain" description="KIB1-4 beta-propeller" evidence="1">
    <location>
        <begin position="70"/>
        <end position="334"/>
    </location>
</feature>
<dbReference type="GeneID" id="120275614"/>
<organism evidence="2 3">
    <name type="scientific">Dioscorea cayennensis subsp. rotundata</name>
    <name type="common">White Guinea yam</name>
    <name type="synonym">Dioscorea rotundata</name>
    <dbReference type="NCBI Taxonomy" id="55577"/>
    <lineage>
        <taxon>Eukaryota</taxon>
        <taxon>Viridiplantae</taxon>
        <taxon>Streptophyta</taxon>
        <taxon>Embryophyta</taxon>
        <taxon>Tracheophyta</taxon>
        <taxon>Spermatophyta</taxon>
        <taxon>Magnoliopsida</taxon>
        <taxon>Liliopsida</taxon>
        <taxon>Dioscoreales</taxon>
        <taxon>Dioscoreaceae</taxon>
        <taxon>Dioscorea</taxon>
    </lineage>
</organism>
<dbReference type="PANTHER" id="PTHR44259:SF114">
    <property type="entry name" value="OS06G0707300 PROTEIN"/>
    <property type="match status" value="1"/>
</dbReference>
<protein>
    <submittedName>
        <fullName evidence="3">F-box protein At2g26160-like</fullName>
    </submittedName>
</protein>
<dbReference type="Gene3D" id="1.20.1280.50">
    <property type="match status" value="1"/>
</dbReference>
<dbReference type="InterPro" id="IPR036047">
    <property type="entry name" value="F-box-like_dom_sf"/>
</dbReference>
<dbReference type="PANTHER" id="PTHR44259">
    <property type="entry name" value="OS07G0183000 PROTEIN-RELATED"/>
    <property type="match status" value="1"/>
</dbReference>
<dbReference type="Proteomes" id="UP001515500">
    <property type="component" value="Chromosome 14"/>
</dbReference>
<dbReference type="RefSeq" id="XP_039138174.1">
    <property type="nucleotide sequence ID" value="XM_039282240.1"/>
</dbReference>
<gene>
    <name evidence="3" type="primary">LOC120275614</name>
</gene>
<dbReference type="InterPro" id="IPR050942">
    <property type="entry name" value="F-box_BR-signaling"/>
</dbReference>
<dbReference type="InterPro" id="IPR005174">
    <property type="entry name" value="KIB1-4_b-propeller"/>
</dbReference>
<dbReference type="SUPFAM" id="SSF81383">
    <property type="entry name" value="F-box domain"/>
    <property type="match status" value="1"/>
</dbReference>
<keyword evidence="2" id="KW-1185">Reference proteome</keyword>
<evidence type="ECO:0000313" key="3">
    <source>
        <dbReference type="RefSeq" id="XP_039138174.1"/>
    </source>
</evidence>
<evidence type="ECO:0000259" key="1">
    <source>
        <dbReference type="Pfam" id="PF03478"/>
    </source>
</evidence>
<accession>A0AB40CFJ9</accession>
<evidence type="ECO:0000313" key="2">
    <source>
        <dbReference type="Proteomes" id="UP001515500"/>
    </source>
</evidence>
<proteinExistence type="predicted"/>
<name>A0AB40CFJ9_DIOCR</name>
<dbReference type="AlphaFoldDB" id="A0AB40CFJ9"/>
<sequence>MAVDWSELSGDILLLILNKLFLLSDYHALSLVCKSWHFNAMQAWYQKDHPELQLPLLMLPFDQTTNTCNFFNIRDREMLSLHLPELSNRYCCSSSQGWLITVDENLDIHLLNPLTRSQVQLPTHPFQSVYTDLSHPAGAVSFLKKAVLSSSPSSPSSSEDCIILGLFGNIGRLSLCRVGENTWNHITDSMVVIDHDYYFDVTYYNGEIYTVCEHGFFTSAINVFRFGQEKKEWFLMIQDRVEKVYFVESCGDLLLAVKPMHIYMFHVFKLDQKIDDWVEVEHLGDHSLFLGQNHGTSHLVDGDSSVISGNCIYFVDHYWDSYPCSKVYTFGVFNMEKKKADINKLSIETSNAPPVWFQQLPMLDL</sequence>
<reference evidence="3" key="1">
    <citation type="submission" date="2025-08" db="UniProtKB">
        <authorList>
            <consortium name="RefSeq"/>
        </authorList>
    </citation>
    <scope>IDENTIFICATION</scope>
</reference>
<dbReference type="Pfam" id="PF03478">
    <property type="entry name" value="Beta-prop_KIB1-4"/>
    <property type="match status" value="1"/>
</dbReference>